<sequence>MYTKTSLILFWLLLTVLATRCQLTSGNQIVYAATPDTSDLYFTPTMQEVLPANQNALYAASFPFAWQTIRKELRLSDDVKTESKDLRMLDGSETVKDALNEDGISMKTEAEIIINDGASPPEETPVPKRLVFDKPFYIVMKKTDKKNPYMILYVADASLLEKTNNKT</sequence>
<dbReference type="RefSeq" id="WP_130141568.1">
    <property type="nucleotide sequence ID" value="NZ_SGIT01000002.1"/>
</dbReference>
<dbReference type="OrthoDB" id="1953107at2"/>
<keyword evidence="3" id="KW-1185">Reference proteome</keyword>
<evidence type="ECO:0000256" key="1">
    <source>
        <dbReference type="SAM" id="SignalP"/>
    </source>
</evidence>
<feature type="signal peptide" evidence="1">
    <location>
        <begin position="1"/>
        <end position="20"/>
    </location>
</feature>
<keyword evidence="1" id="KW-0732">Signal</keyword>
<protein>
    <recommendedName>
        <fullName evidence="4">Serpin domain-containing protein</fullName>
    </recommendedName>
</protein>
<evidence type="ECO:0008006" key="4">
    <source>
        <dbReference type="Google" id="ProtNLM"/>
    </source>
</evidence>
<dbReference type="EMBL" id="SGIT01000002">
    <property type="protein sequence ID" value="RZF59649.1"/>
    <property type="molecule type" value="Genomic_DNA"/>
</dbReference>
<organism evidence="2 3">
    <name type="scientific">Sphingobacterium corticibacterium</name>
    <dbReference type="NCBI Taxonomy" id="2484746"/>
    <lineage>
        <taxon>Bacteria</taxon>
        <taxon>Pseudomonadati</taxon>
        <taxon>Bacteroidota</taxon>
        <taxon>Sphingobacteriia</taxon>
        <taxon>Sphingobacteriales</taxon>
        <taxon>Sphingobacteriaceae</taxon>
        <taxon>Sphingobacterium</taxon>
    </lineage>
</organism>
<comment type="caution">
    <text evidence="2">The sequence shown here is derived from an EMBL/GenBank/DDBJ whole genome shotgun (WGS) entry which is preliminary data.</text>
</comment>
<evidence type="ECO:0000313" key="3">
    <source>
        <dbReference type="Proteomes" id="UP000292855"/>
    </source>
</evidence>
<feature type="chain" id="PRO_5020631783" description="Serpin domain-containing protein" evidence="1">
    <location>
        <begin position="21"/>
        <end position="167"/>
    </location>
</feature>
<dbReference type="AlphaFoldDB" id="A0A4Q6XSD5"/>
<name>A0A4Q6XSD5_9SPHI</name>
<proteinExistence type="predicted"/>
<reference evidence="2 3" key="1">
    <citation type="submission" date="2019-02" db="EMBL/GenBank/DDBJ databases">
        <authorList>
            <person name="Li Y."/>
        </authorList>
    </citation>
    <scope>NUCLEOTIDE SEQUENCE [LARGE SCALE GENOMIC DNA]</scope>
    <source>
        <strain evidence="2 3">30C10-4-7</strain>
    </source>
</reference>
<evidence type="ECO:0000313" key="2">
    <source>
        <dbReference type="EMBL" id="RZF59649.1"/>
    </source>
</evidence>
<dbReference type="Proteomes" id="UP000292855">
    <property type="component" value="Unassembled WGS sequence"/>
</dbReference>
<gene>
    <name evidence="2" type="ORF">EWE74_10840</name>
</gene>
<accession>A0A4Q6XSD5</accession>